<dbReference type="AlphaFoldDB" id="A0A8X6RSQ2"/>
<name>A0A8X6RSQ2_TRICX</name>
<gene>
    <name evidence="1" type="ORF">TNCV_4908131</name>
</gene>
<comment type="caution">
    <text evidence="1">The sequence shown here is derived from an EMBL/GenBank/DDBJ whole genome shotgun (WGS) entry which is preliminary data.</text>
</comment>
<accession>A0A8X6RSQ2</accession>
<dbReference type="EMBL" id="BMAU01021201">
    <property type="protein sequence ID" value="GFX98169.1"/>
    <property type="molecule type" value="Genomic_DNA"/>
</dbReference>
<evidence type="ECO:0000313" key="2">
    <source>
        <dbReference type="Proteomes" id="UP000887159"/>
    </source>
</evidence>
<organism evidence="1 2">
    <name type="scientific">Trichonephila clavipes</name>
    <name type="common">Golden silk orbweaver</name>
    <name type="synonym">Nephila clavipes</name>
    <dbReference type="NCBI Taxonomy" id="2585209"/>
    <lineage>
        <taxon>Eukaryota</taxon>
        <taxon>Metazoa</taxon>
        <taxon>Ecdysozoa</taxon>
        <taxon>Arthropoda</taxon>
        <taxon>Chelicerata</taxon>
        <taxon>Arachnida</taxon>
        <taxon>Araneae</taxon>
        <taxon>Araneomorphae</taxon>
        <taxon>Entelegynae</taxon>
        <taxon>Araneoidea</taxon>
        <taxon>Nephilidae</taxon>
        <taxon>Trichonephila</taxon>
    </lineage>
</organism>
<dbReference type="Proteomes" id="UP000887159">
    <property type="component" value="Unassembled WGS sequence"/>
</dbReference>
<sequence>MSLLSGIVGLSQILYAQVDEFSGYRKSTVFMSYNYTACKSSPVWLGCSQKNKFSEYGFASLELWGGNWMSKLLAAISVPSIYSATLKKIPAPEECTWSVCHASGHKMSCNEKSNFYHKLLMITEKLSADKTPTATHKVLKELYQIIQKCDEKYDNAFSLPDAAQHTLFSLIQSLVSIISSSVSI</sequence>
<proteinExistence type="predicted"/>
<evidence type="ECO:0000313" key="1">
    <source>
        <dbReference type="EMBL" id="GFX98169.1"/>
    </source>
</evidence>
<protein>
    <submittedName>
        <fullName evidence="1">Uncharacterized protein</fullName>
    </submittedName>
</protein>
<reference evidence="1" key="1">
    <citation type="submission" date="2020-08" db="EMBL/GenBank/DDBJ databases">
        <title>Multicomponent nature underlies the extraordinary mechanical properties of spider dragline silk.</title>
        <authorList>
            <person name="Kono N."/>
            <person name="Nakamura H."/>
            <person name="Mori M."/>
            <person name="Yoshida Y."/>
            <person name="Ohtoshi R."/>
            <person name="Malay A.D."/>
            <person name="Moran D.A.P."/>
            <person name="Tomita M."/>
            <person name="Numata K."/>
            <person name="Arakawa K."/>
        </authorList>
    </citation>
    <scope>NUCLEOTIDE SEQUENCE</scope>
</reference>
<keyword evidence="2" id="KW-1185">Reference proteome</keyword>